<feature type="domain" description="Isochorismatase-like" evidence="1">
    <location>
        <begin position="8"/>
        <end position="160"/>
    </location>
</feature>
<gene>
    <name evidence="2" type="ORF">A9E74_01664</name>
</gene>
<dbReference type="RefSeq" id="WP_069296114.1">
    <property type="nucleotide sequence ID" value="NZ_MCRI01000016.1"/>
</dbReference>
<dbReference type="AlphaFoldDB" id="A0A1E3GTA2"/>
<dbReference type="STRING" id="291169.A9E74_01664"/>
<evidence type="ECO:0000313" key="3">
    <source>
        <dbReference type="Proteomes" id="UP000094379"/>
    </source>
</evidence>
<sequence length="183" mass="20253">MMANSQDSVLVVIDVQQKLAQAMPEGVHERLTNQIKILLTAAKVLNVPVIVTEQYPKGLGPTESVIQSNLPIGTKTIEKTCFSCMRSEDFRYQLAATRRKQVILVGMETHICVLQTALALKAENYSVHVAEDGVCSRAKCNQYNALQRMRHAGVVISNVESVLFEWLGDASHAEFKTLAKLIV</sequence>
<dbReference type="InterPro" id="IPR000868">
    <property type="entry name" value="Isochorismatase-like_dom"/>
</dbReference>
<accession>A0A1E3GTA2</accession>
<keyword evidence="3" id="KW-1185">Reference proteome</keyword>
<name>A0A1E3GTA2_9GAMM</name>
<dbReference type="Proteomes" id="UP000094379">
    <property type="component" value="Unassembled WGS sequence"/>
</dbReference>
<dbReference type="PANTHER" id="PTHR14119:SF3">
    <property type="entry name" value="ISOCHORISMATASE DOMAIN-CONTAINING PROTEIN 2"/>
    <property type="match status" value="1"/>
</dbReference>
<evidence type="ECO:0000259" key="1">
    <source>
        <dbReference type="Pfam" id="PF00857"/>
    </source>
</evidence>
<dbReference type="Pfam" id="PF00857">
    <property type="entry name" value="Isochorismatase"/>
    <property type="match status" value="1"/>
</dbReference>
<dbReference type="InterPro" id="IPR036380">
    <property type="entry name" value="Isochorismatase-like_sf"/>
</dbReference>
<comment type="caution">
    <text evidence="2">The sequence shown here is derived from an EMBL/GenBank/DDBJ whole genome shotgun (WGS) entry which is preliminary data.</text>
</comment>
<dbReference type="PANTHER" id="PTHR14119">
    <property type="entry name" value="HYDROLASE"/>
    <property type="match status" value="1"/>
</dbReference>
<dbReference type="PATRIC" id="fig|291169.3.peg.1674"/>
<dbReference type="CDD" id="cd01012">
    <property type="entry name" value="YcaC_related"/>
    <property type="match status" value="1"/>
</dbReference>
<protein>
    <submittedName>
        <fullName evidence="2">Isochorismatase family protein</fullName>
    </submittedName>
</protein>
<evidence type="ECO:0000313" key="2">
    <source>
        <dbReference type="EMBL" id="ODN66601.1"/>
    </source>
</evidence>
<dbReference type="SUPFAM" id="SSF52499">
    <property type="entry name" value="Isochorismatase-like hydrolases"/>
    <property type="match status" value="1"/>
</dbReference>
<organism evidence="2 3">
    <name type="scientific">Methylophaga muralis</name>
    <dbReference type="NCBI Taxonomy" id="291169"/>
    <lineage>
        <taxon>Bacteria</taxon>
        <taxon>Pseudomonadati</taxon>
        <taxon>Pseudomonadota</taxon>
        <taxon>Gammaproteobacteria</taxon>
        <taxon>Thiotrichales</taxon>
        <taxon>Piscirickettsiaceae</taxon>
        <taxon>Methylophaga</taxon>
    </lineage>
</organism>
<dbReference type="EMBL" id="MCRI01000016">
    <property type="protein sequence ID" value="ODN66601.1"/>
    <property type="molecule type" value="Genomic_DNA"/>
</dbReference>
<reference evidence="2 3" key="1">
    <citation type="submission" date="2016-07" db="EMBL/GenBank/DDBJ databases">
        <title>Draft Genome Sequence of Methylophaga muralis Bur 1.</title>
        <authorList>
            <person name="Vasilenko O.V."/>
            <person name="Doronina N.V."/>
            <person name="Shmareva M.N."/>
            <person name="Tarlachkov S.V."/>
            <person name="Mustakhimov I."/>
            <person name="Trotsenko Y.A."/>
        </authorList>
    </citation>
    <scope>NUCLEOTIDE SEQUENCE [LARGE SCALE GENOMIC DNA]</scope>
    <source>
        <strain evidence="2 3">Bur 1</strain>
    </source>
</reference>
<dbReference type="Gene3D" id="3.40.50.850">
    <property type="entry name" value="Isochorismatase-like"/>
    <property type="match status" value="1"/>
</dbReference>
<dbReference type="InterPro" id="IPR050993">
    <property type="entry name" value="Isochorismatase_domain"/>
</dbReference>
<proteinExistence type="predicted"/>